<keyword evidence="3 4" id="KW-0175">Coiled coil</keyword>
<dbReference type="GO" id="GO:0019789">
    <property type="term" value="F:SUMO transferase activity"/>
    <property type="evidence" value="ECO:0007669"/>
    <property type="project" value="EnsemblFungi"/>
</dbReference>
<dbReference type="VEuPathDB" id="FungiDB:GVI51_F00957"/>
<dbReference type="InterPro" id="IPR027417">
    <property type="entry name" value="P-loop_NTPase"/>
</dbReference>
<dbReference type="GO" id="GO:0003684">
    <property type="term" value="F:damaged DNA binding"/>
    <property type="evidence" value="ECO:0007669"/>
    <property type="project" value="EnsemblFungi"/>
</dbReference>
<feature type="domain" description="Rad50/SbcC-type AAA" evidence="5">
    <location>
        <begin position="40"/>
        <end position="256"/>
    </location>
</feature>
<dbReference type="PANTHER" id="PTHR45916:SF1">
    <property type="entry name" value="STRUCTURAL MAINTENANCE OF CHROMOSOMES PROTEIN 5"/>
    <property type="match status" value="1"/>
</dbReference>
<dbReference type="AlphaFoldDB" id="A0A0W0D5B9"/>
<dbReference type="GO" id="GO:0000724">
    <property type="term" value="P:double-strand break repair via homologous recombination"/>
    <property type="evidence" value="ECO:0007669"/>
    <property type="project" value="TreeGrafter"/>
</dbReference>
<evidence type="ECO:0000256" key="3">
    <source>
        <dbReference type="ARBA" id="ARBA00023054"/>
    </source>
</evidence>
<evidence type="ECO:0000256" key="4">
    <source>
        <dbReference type="SAM" id="Coils"/>
    </source>
</evidence>
<dbReference type="GO" id="GO:0030915">
    <property type="term" value="C:Smc5-Smc6 complex"/>
    <property type="evidence" value="ECO:0007669"/>
    <property type="project" value="EnsemblFungi"/>
</dbReference>
<reference evidence="6 7" key="1">
    <citation type="submission" date="2015-10" db="EMBL/GenBank/DDBJ databases">
        <title>Draft genomes sequences of Candida glabrata isolates 1A, 1B, 2A, 2B, 3A and 3B.</title>
        <authorList>
            <person name="Haavelsrud O.E."/>
            <person name="Gaustad P."/>
        </authorList>
    </citation>
    <scope>NUCLEOTIDE SEQUENCE [LARGE SCALE GENOMIC DNA]</scope>
    <source>
        <strain evidence="6">910700640</strain>
    </source>
</reference>
<evidence type="ECO:0000256" key="2">
    <source>
        <dbReference type="ARBA" id="ARBA00018687"/>
    </source>
</evidence>
<dbReference type="InterPro" id="IPR038729">
    <property type="entry name" value="Rad50/SbcC_AAA"/>
</dbReference>
<feature type="coiled-coil region" evidence="4">
    <location>
        <begin position="661"/>
        <end position="747"/>
    </location>
</feature>
<dbReference type="Gene3D" id="3.40.50.300">
    <property type="entry name" value="P-loop containing nucleotide triphosphate hydrolases"/>
    <property type="match status" value="2"/>
</dbReference>
<evidence type="ECO:0000313" key="6">
    <source>
        <dbReference type="EMBL" id="KTB12397.1"/>
    </source>
</evidence>
<gene>
    <name evidence="6" type="ORF">AO440_001151</name>
</gene>
<protein>
    <recommendedName>
        <fullName evidence="2">Structural maintenance of chromosomes protein 5</fullName>
    </recommendedName>
</protein>
<dbReference type="GO" id="GO:0016887">
    <property type="term" value="F:ATP hydrolysis activity"/>
    <property type="evidence" value="ECO:0007669"/>
    <property type="project" value="EnsemblFungi"/>
</dbReference>
<dbReference type="Proteomes" id="UP000054886">
    <property type="component" value="Unassembled WGS sequence"/>
</dbReference>
<dbReference type="EMBL" id="LLZZ01000022">
    <property type="protein sequence ID" value="KTB12397.1"/>
    <property type="molecule type" value="Genomic_DNA"/>
</dbReference>
<comment type="caution">
    <text evidence="6">The sequence shown here is derived from an EMBL/GenBank/DDBJ whole genome shotgun (WGS) entry which is preliminary data.</text>
</comment>
<evidence type="ECO:0000313" key="7">
    <source>
        <dbReference type="Proteomes" id="UP000054886"/>
    </source>
</evidence>
<dbReference type="GO" id="GO:0051304">
    <property type="term" value="P:chromosome separation"/>
    <property type="evidence" value="ECO:0007669"/>
    <property type="project" value="EnsemblFungi"/>
</dbReference>
<dbReference type="GO" id="GO:0071139">
    <property type="term" value="P:resolution of DNA recombination intermediates"/>
    <property type="evidence" value="ECO:0007669"/>
    <property type="project" value="EnsemblFungi"/>
</dbReference>
<dbReference type="GO" id="GO:0005634">
    <property type="term" value="C:nucleus"/>
    <property type="evidence" value="ECO:0007669"/>
    <property type="project" value="EnsemblFungi"/>
</dbReference>
<accession>A0A0W0D5B9</accession>
<dbReference type="SUPFAM" id="SSF52540">
    <property type="entry name" value="P-loop containing nucleoside triphosphate hydrolases"/>
    <property type="match status" value="2"/>
</dbReference>
<name>A0A0W0D5B9_CANGB</name>
<dbReference type="Gene3D" id="1.20.5.110">
    <property type="match status" value="1"/>
</dbReference>
<dbReference type="VEuPathDB" id="FungiDB:CAGL0F01155g"/>
<proteinExistence type="inferred from homology"/>
<sequence length="1105" mass="128425">MPTINLASYVDDVDDLTPSRKRLKIKPVDYDVFKPGSIVKIRLENFVTYNYTEFNLSPSLNMIIGPNGSGKSTYVCAVCLGLAGKPEYIGRSKQVEDFIKNGQDTSKIEIVLKDDPNIDIEFLGSSFHRIRNNGNYKGLLTITRNLEKRTKIGRNLEKRRTQEYSINGLPTTESNVRNLVSKFHIQLDNLCQFLSQERVEEFAKLRPEKLLDETIRAIDSELLSMFEVLKKLQLQEIEMSNEIQTNTDSLKKLKTDEENFQQEVQLLNEYQETLDTLDKHKKLLPYLKIQDHREKLLTYKRQVEGAKKQLQEFQKEREPYMQVLASLNESDAQLTIEKENIEEKKVSTKRKLEKTVSKLNALREEIEKKNLQIEYYKGRSNKLKTKIETKKEDIDNIKRKISDIETPEESEVTELERKRNDLIERESQVNSEIDEVDTQMSTQNHNLAILERKMVDKKSSLTSTDNIHLLDQLNDRDLKRAVLFLRKNNEARKVVLEPPVLTVSVTHKDFAPYLAQCIDYNTSKAFTLINEQAYNTYGKEILKHFTANTRQLTGRTNSPPVSRERLRQLGFEGYLSDFVKGDSNVIKMLCEFQGIDQIPVSRKKFSAEQLEALIKPQSNNQPLFRKFIHGTNMLNVRYSNMTKQMYSVEIVVKPTNLYQGYVLSSDEKQRINNEMNDLKKQIDGIKNTMNQSAGKKAQLKMQLNEISTAMNDINKKSRYISNLKRQRSQYEEQLRFEKEKLEEYKKDIRKDTAPKIQQIEKLIGESLKSEIDCTIELENIGRSLRHIQIKNLQADIAIFEHNNKKTVVKSFLQSFEEKKNELRAKYDELKNKYKELRDTEEYRQWRRDIDAYNQETKQVLNDLAEKYRDEDKFNLIYVEQIVNKLESKIQLSNHDRSAVALLEQTKAKIADLEDKLPTQVRKCNTIRKEMSDKQKVLEPRLESIVSGIGRKFSELFKDVGTAGGVTLNRKSKLFSDWKLEIMVQFRDEGKLSGLDSHTQSGGERAVSTVLYMIALQKFTQAPFRVVDEINQGMDTNFERLVHKAMVQNACEEGTSQYFLITPKLLTGLNYHEKMRIHCVMAGSHIPNPSEDIHMAHLGEVSNYDI</sequence>
<dbReference type="VEuPathDB" id="FungiDB:GWK60_F00957"/>
<dbReference type="Pfam" id="PF13476">
    <property type="entry name" value="AAA_23"/>
    <property type="match status" value="1"/>
</dbReference>
<organism evidence="6 7">
    <name type="scientific">Candida glabrata</name>
    <name type="common">Yeast</name>
    <name type="synonym">Torulopsis glabrata</name>
    <dbReference type="NCBI Taxonomy" id="5478"/>
    <lineage>
        <taxon>Eukaryota</taxon>
        <taxon>Fungi</taxon>
        <taxon>Dikarya</taxon>
        <taxon>Ascomycota</taxon>
        <taxon>Saccharomycotina</taxon>
        <taxon>Saccharomycetes</taxon>
        <taxon>Saccharomycetales</taxon>
        <taxon>Saccharomycetaceae</taxon>
        <taxon>Nakaseomyces</taxon>
    </lineage>
</organism>
<feature type="coiled-coil region" evidence="4">
    <location>
        <begin position="812"/>
        <end position="862"/>
    </location>
</feature>
<dbReference type="PANTHER" id="PTHR45916">
    <property type="entry name" value="STRUCTURAL MAINTENANCE OF CHROMOSOMES PROTEIN 5"/>
    <property type="match status" value="1"/>
</dbReference>
<evidence type="ECO:0000256" key="1">
    <source>
        <dbReference type="ARBA" id="ARBA00010171"/>
    </source>
</evidence>
<dbReference type="VEuPathDB" id="FungiDB:B1J91_F01155g"/>
<evidence type="ECO:0000259" key="5">
    <source>
        <dbReference type="Pfam" id="PF13476"/>
    </source>
</evidence>
<feature type="coiled-coil region" evidence="4">
    <location>
        <begin position="250"/>
        <end position="453"/>
    </location>
</feature>
<dbReference type="GO" id="GO:0003697">
    <property type="term" value="F:single-stranded DNA binding"/>
    <property type="evidence" value="ECO:0007669"/>
    <property type="project" value="EnsemblFungi"/>
</dbReference>
<comment type="similarity">
    <text evidence="1">Belongs to the SMC family. SMC5 subfamily.</text>
</comment>